<evidence type="ECO:0000313" key="2">
    <source>
        <dbReference type="Proteomes" id="UP001163324"/>
    </source>
</evidence>
<organism evidence="1 2">
    <name type="scientific">Trichothecium roseum</name>
    <dbReference type="NCBI Taxonomy" id="47278"/>
    <lineage>
        <taxon>Eukaryota</taxon>
        <taxon>Fungi</taxon>
        <taxon>Dikarya</taxon>
        <taxon>Ascomycota</taxon>
        <taxon>Pezizomycotina</taxon>
        <taxon>Sordariomycetes</taxon>
        <taxon>Hypocreomycetidae</taxon>
        <taxon>Hypocreales</taxon>
        <taxon>Hypocreales incertae sedis</taxon>
        <taxon>Trichothecium</taxon>
    </lineage>
</organism>
<name>A0ACC0V0W5_9HYPO</name>
<keyword evidence="2" id="KW-1185">Reference proteome</keyword>
<accession>A0ACC0V0W5</accession>
<comment type="caution">
    <text evidence="1">The sequence shown here is derived from an EMBL/GenBank/DDBJ whole genome shotgun (WGS) entry which is preliminary data.</text>
</comment>
<sequence length="391" mass="42265">MEVRWSSTYQGTPPGRRCWVDPATQCQFQEFLRCDDYCWNADCAACAEKQLVNRDMVRGPVLFTRPCLRRLGEPVFRHPASTCNFSSTTSQNAVVARAAIVAKAGIAVPMDQSPPTKPKSARPVETRKSQMIRTYTSMLRTAPLVLFFQHSNLTANEWAAVRRELRKALDAVVTPVSASGTTPLNMAPEIKLQVLRTNMLNVALKLVEFYSPELAATLPTTPRSTKGPLVHDLSQAAYDVIKTLKPPTDSTYAHMEPLLVGPLAGLVMPAVSPAHLAAALRVLSPVVGKFPAPSRKKTPGWHDPVCQNGLAKLTLVGGRVEGKIFDEANIGWIGGIEGGMDGLRAQLVGMLQGAGLGITAALEGGSKALWLSLESRRTQLEEASGESSKAE</sequence>
<dbReference type="EMBL" id="CM047944">
    <property type="protein sequence ID" value="KAI9899538.1"/>
    <property type="molecule type" value="Genomic_DNA"/>
</dbReference>
<proteinExistence type="predicted"/>
<dbReference type="Proteomes" id="UP001163324">
    <property type="component" value="Chromosome 5"/>
</dbReference>
<evidence type="ECO:0000313" key="1">
    <source>
        <dbReference type="EMBL" id="KAI9899538.1"/>
    </source>
</evidence>
<reference evidence="1" key="1">
    <citation type="submission" date="2022-10" db="EMBL/GenBank/DDBJ databases">
        <title>Complete Genome of Trichothecium roseum strain YXFP-22015, a Plant Pathogen Isolated from Citrus.</title>
        <authorList>
            <person name="Wang Y."/>
            <person name="Zhu L."/>
        </authorList>
    </citation>
    <scope>NUCLEOTIDE SEQUENCE</scope>
    <source>
        <strain evidence="1">YXFP-22015</strain>
    </source>
</reference>
<gene>
    <name evidence="1" type="ORF">N3K66_005999</name>
</gene>
<protein>
    <submittedName>
        <fullName evidence="1">Uncharacterized protein</fullName>
    </submittedName>
</protein>